<dbReference type="RefSeq" id="WP_041954151.1">
    <property type="nucleotide sequence ID" value="NZ_CP009761.1"/>
</dbReference>
<proteinExistence type="predicted"/>
<name>A0A0B4S1N3_9FIRM</name>
<keyword evidence="5" id="KW-1185">Reference proteome</keyword>
<dbReference type="Gene3D" id="3.90.1750.20">
    <property type="entry name" value="Putative Large Serine Recombinase, Chain B, Domain 2"/>
    <property type="match status" value="1"/>
</dbReference>
<keyword evidence="1" id="KW-0175">Coiled coil</keyword>
<gene>
    <name evidence="4" type="ORF">NW74_04795</name>
</gene>
<dbReference type="Pfam" id="PF07508">
    <property type="entry name" value="Recombinase"/>
    <property type="match status" value="1"/>
</dbReference>
<evidence type="ECO:0000259" key="3">
    <source>
        <dbReference type="PROSITE" id="PS51737"/>
    </source>
</evidence>
<feature type="domain" description="Resolvase/invertase-type recombinase catalytic" evidence="2">
    <location>
        <begin position="3"/>
        <end position="159"/>
    </location>
</feature>
<dbReference type="InterPro" id="IPR025827">
    <property type="entry name" value="Zn_ribbon_recom_dom"/>
</dbReference>
<evidence type="ECO:0000313" key="4">
    <source>
        <dbReference type="EMBL" id="AIZ36700.1"/>
    </source>
</evidence>
<protein>
    <submittedName>
        <fullName evidence="4">Recombinase</fullName>
    </submittedName>
</protein>
<dbReference type="GO" id="GO:0000150">
    <property type="term" value="F:DNA strand exchange activity"/>
    <property type="evidence" value="ECO:0007669"/>
    <property type="project" value="InterPro"/>
</dbReference>
<dbReference type="SMART" id="SM00857">
    <property type="entry name" value="Resolvase"/>
    <property type="match status" value="1"/>
</dbReference>
<dbReference type="AlphaFoldDB" id="A0A0B4S1N3"/>
<evidence type="ECO:0000256" key="1">
    <source>
        <dbReference type="SAM" id="Coils"/>
    </source>
</evidence>
<feature type="domain" description="Recombinase" evidence="3">
    <location>
        <begin position="167"/>
        <end position="301"/>
    </location>
</feature>
<dbReference type="InterPro" id="IPR050639">
    <property type="entry name" value="SSR_resolvase"/>
</dbReference>
<dbReference type="Gene3D" id="3.40.50.1390">
    <property type="entry name" value="Resolvase, N-terminal catalytic domain"/>
    <property type="match status" value="1"/>
</dbReference>
<dbReference type="SUPFAM" id="SSF53041">
    <property type="entry name" value="Resolvase-like"/>
    <property type="match status" value="1"/>
</dbReference>
<dbReference type="STRING" id="33033.NW74_04795"/>
<evidence type="ECO:0000313" key="5">
    <source>
        <dbReference type="Proteomes" id="UP000031386"/>
    </source>
</evidence>
<organism evidence="4 5">
    <name type="scientific">Parvimonas micra</name>
    <dbReference type="NCBI Taxonomy" id="33033"/>
    <lineage>
        <taxon>Bacteria</taxon>
        <taxon>Bacillati</taxon>
        <taxon>Bacillota</taxon>
        <taxon>Tissierellia</taxon>
        <taxon>Tissierellales</taxon>
        <taxon>Peptoniphilaceae</taxon>
        <taxon>Parvimonas</taxon>
    </lineage>
</organism>
<dbReference type="GO" id="GO:0003677">
    <property type="term" value="F:DNA binding"/>
    <property type="evidence" value="ECO:0007669"/>
    <property type="project" value="InterPro"/>
</dbReference>
<dbReference type="Pfam" id="PF13408">
    <property type="entry name" value="Zn_ribbon_recom"/>
    <property type="match status" value="1"/>
</dbReference>
<dbReference type="InterPro" id="IPR036162">
    <property type="entry name" value="Resolvase-like_N_sf"/>
</dbReference>
<dbReference type="KEGG" id="pmic:NW74_04795"/>
<dbReference type="PROSITE" id="PS51737">
    <property type="entry name" value="RECOMBINASE_DNA_BIND"/>
    <property type="match status" value="1"/>
</dbReference>
<evidence type="ECO:0000259" key="2">
    <source>
        <dbReference type="PROSITE" id="PS51736"/>
    </source>
</evidence>
<dbReference type="PANTHER" id="PTHR30461">
    <property type="entry name" value="DNA-INVERTASE FROM LAMBDOID PROPHAGE"/>
    <property type="match status" value="1"/>
</dbReference>
<dbReference type="OrthoDB" id="9804620at2"/>
<dbReference type="Proteomes" id="UP000031386">
    <property type="component" value="Chromosome"/>
</dbReference>
<dbReference type="Pfam" id="PF00239">
    <property type="entry name" value="Resolvase"/>
    <property type="match status" value="1"/>
</dbReference>
<dbReference type="InterPro" id="IPR011109">
    <property type="entry name" value="DNA_bind_recombinase_dom"/>
</dbReference>
<accession>A0A0B4S1N3</accession>
<feature type="coiled-coil region" evidence="1">
    <location>
        <begin position="386"/>
        <end position="455"/>
    </location>
</feature>
<dbReference type="PANTHER" id="PTHR30461:SF23">
    <property type="entry name" value="DNA RECOMBINASE-RELATED"/>
    <property type="match status" value="1"/>
</dbReference>
<dbReference type="EMBL" id="CP009761">
    <property type="protein sequence ID" value="AIZ36700.1"/>
    <property type="molecule type" value="Genomic_DNA"/>
</dbReference>
<sequence length="514" mass="60037">MNTVDFYLRLSLEDDDLKDESNSITSQREILKDYISSREEFTGVKIREHIDDGYTGTNFNRPAFQKMIGLVKKNEIRTILVKDLSRFARDYIESGAYIEQIFPFMQVRFISVNDNYDSNNNENGISSLEIPFKNLVYDYYSKDISQKISSSVRVRQDRGYYFGSKAPYGYVKDEKDHHQLLVDDRVRNIIEEVFERYLSGESMLSISKDFNHRGVLTPAKHIGLKRGSGVWTGQIIRYVLTQRVYTGAVVGGKTRVQEVGSDNRKWVDSKDWIIREDMHEAIISKEDFGKVQDMLNSNAKLISRERKNFHILQDKVYCGKCHHKMTYTVNYGKTDGYCCPYRYIAMDYGCLKGKIKAETLEDIVSKEIKLYTESFLEKEQTRKIEYKVMESICESLLDRKKRLEAEKQKIQVSKMQLYEKHKQDEIDKEAYLSEKEALTEKLKNIEQEIAIITDKIKENTSSGHNLNVDKLREAVAKGELVLDWINEVIDRIYVYDKDKVEIIWKFEKGNGKDG</sequence>
<reference evidence="4 5" key="1">
    <citation type="submission" date="2014-10" db="EMBL/GenBank/DDBJ databases">
        <title>Complete genome sequence of Parvimonas micra KCOM 1535 (= ChDC B708).</title>
        <authorList>
            <person name="Kook J.-K."/>
            <person name="Park S.-N."/>
            <person name="Lim Y.K."/>
            <person name="Roh H."/>
        </authorList>
    </citation>
    <scope>NUCLEOTIDE SEQUENCE [LARGE SCALE GENOMIC DNA]</scope>
    <source>
        <strain evidence="5">KCOM 1535 / ChDC B708</strain>
    </source>
</reference>
<dbReference type="PROSITE" id="PS51736">
    <property type="entry name" value="RECOMBINASES_3"/>
    <property type="match status" value="1"/>
</dbReference>
<dbReference type="InterPro" id="IPR006119">
    <property type="entry name" value="Resolv_N"/>
</dbReference>
<dbReference type="InterPro" id="IPR038109">
    <property type="entry name" value="DNA_bind_recomb_sf"/>
</dbReference>